<keyword evidence="12" id="KW-1185">Reference proteome</keyword>
<accession>A0ABW0ZZX7</accession>
<evidence type="ECO:0000256" key="8">
    <source>
        <dbReference type="ARBA" id="ARBA00048988"/>
    </source>
</evidence>
<dbReference type="Gene3D" id="3.40.50.300">
    <property type="entry name" value="P-loop containing nucleotide triphosphate hydrolases"/>
    <property type="match status" value="2"/>
</dbReference>
<evidence type="ECO:0000256" key="2">
    <source>
        <dbReference type="ARBA" id="ARBA00022801"/>
    </source>
</evidence>
<organism evidence="11 12">
    <name type="scientific">Actinomadura rugatobispora</name>
    <dbReference type="NCBI Taxonomy" id="1994"/>
    <lineage>
        <taxon>Bacteria</taxon>
        <taxon>Bacillati</taxon>
        <taxon>Actinomycetota</taxon>
        <taxon>Actinomycetes</taxon>
        <taxon>Streptosporangiales</taxon>
        <taxon>Thermomonosporaceae</taxon>
        <taxon>Actinomadura</taxon>
    </lineage>
</organism>
<evidence type="ECO:0000256" key="3">
    <source>
        <dbReference type="ARBA" id="ARBA00022806"/>
    </source>
</evidence>
<keyword evidence="2 9" id="KW-0378">Hydrolase</keyword>
<evidence type="ECO:0000256" key="7">
    <source>
        <dbReference type="ARBA" id="ARBA00034808"/>
    </source>
</evidence>
<keyword evidence="4 9" id="KW-0067">ATP-binding</keyword>
<proteinExistence type="predicted"/>
<comment type="caution">
    <text evidence="11">The sequence shown here is derived from an EMBL/GenBank/DDBJ whole genome shotgun (WGS) entry which is preliminary data.</text>
</comment>
<feature type="domain" description="UvrD-like helicase ATP-binding" evidence="10">
    <location>
        <begin position="247"/>
        <end position="526"/>
    </location>
</feature>
<dbReference type="RefSeq" id="WP_378283603.1">
    <property type="nucleotide sequence ID" value="NZ_JBHSON010000027.1"/>
</dbReference>
<evidence type="ECO:0000256" key="5">
    <source>
        <dbReference type="ARBA" id="ARBA00023235"/>
    </source>
</evidence>
<evidence type="ECO:0000256" key="4">
    <source>
        <dbReference type="ARBA" id="ARBA00022840"/>
    </source>
</evidence>
<evidence type="ECO:0000313" key="11">
    <source>
        <dbReference type="EMBL" id="MFC5747972.1"/>
    </source>
</evidence>
<dbReference type="PANTHER" id="PTHR11070">
    <property type="entry name" value="UVRD / RECB / PCRA DNA HELICASE FAMILY MEMBER"/>
    <property type="match status" value="1"/>
</dbReference>
<evidence type="ECO:0000259" key="10">
    <source>
        <dbReference type="PROSITE" id="PS51198"/>
    </source>
</evidence>
<dbReference type="Pfam" id="PF13361">
    <property type="entry name" value="UvrD_C"/>
    <property type="match status" value="1"/>
</dbReference>
<keyword evidence="1 9" id="KW-0547">Nucleotide-binding</keyword>
<dbReference type="Proteomes" id="UP001596074">
    <property type="component" value="Unassembled WGS sequence"/>
</dbReference>
<dbReference type="InterPro" id="IPR027417">
    <property type="entry name" value="P-loop_NTPase"/>
</dbReference>
<comment type="catalytic activity">
    <reaction evidence="8">
        <text>ATP + H2O = ADP + phosphate + H(+)</text>
        <dbReference type="Rhea" id="RHEA:13065"/>
        <dbReference type="ChEBI" id="CHEBI:15377"/>
        <dbReference type="ChEBI" id="CHEBI:15378"/>
        <dbReference type="ChEBI" id="CHEBI:30616"/>
        <dbReference type="ChEBI" id="CHEBI:43474"/>
        <dbReference type="ChEBI" id="CHEBI:456216"/>
        <dbReference type="EC" id="5.6.2.4"/>
    </reaction>
</comment>
<dbReference type="PROSITE" id="PS51198">
    <property type="entry name" value="UVRD_HELICASE_ATP_BIND"/>
    <property type="match status" value="1"/>
</dbReference>
<keyword evidence="5" id="KW-0413">Isomerase</keyword>
<evidence type="ECO:0000256" key="9">
    <source>
        <dbReference type="PROSITE-ProRule" id="PRU00560"/>
    </source>
</evidence>
<dbReference type="EMBL" id="JBHSON010000027">
    <property type="protein sequence ID" value="MFC5747972.1"/>
    <property type="molecule type" value="Genomic_DNA"/>
</dbReference>
<dbReference type="InterPro" id="IPR014016">
    <property type="entry name" value="UvrD-like_ATP-bd"/>
</dbReference>
<dbReference type="SUPFAM" id="SSF52540">
    <property type="entry name" value="P-loop containing nucleoside triphosphate hydrolases"/>
    <property type="match status" value="1"/>
</dbReference>
<dbReference type="PANTHER" id="PTHR11070:SF45">
    <property type="entry name" value="DNA 3'-5' HELICASE"/>
    <property type="match status" value="1"/>
</dbReference>
<gene>
    <name evidence="11" type="ORF">ACFPZN_20270</name>
</gene>
<feature type="binding site" evidence="9">
    <location>
        <begin position="268"/>
        <end position="275"/>
    </location>
    <ligand>
        <name>ATP</name>
        <dbReference type="ChEBI" id="CHEBI:30616"/>
    </ligand>
</feature>
<evidence type="ECO:0000313" key="12">
    <source>
        <dbReference type="Proteomes" id="UP001596074"/>
    </source>
</evidence>
<protein>
    <recommendedName>
        <fullName evidence="7">DNA 3'-5' helicase</fullName>
        <ecNumber evidence="7">5.6.2.4</ecNumber>
    </recommendedName>
</protein>
<evidence type="ECO:0000256" key="6">
    <source>
        <dbReference type="ARBA" id="ARBA00034617"/>
    </source>
</evidence>
<keyword evidence="3 9" id="KW-0347">Helicase</keyword>
<dbReference type="InterPro" id="IPR014017">
    <property type="entry name" value="DNA_helicase_UvrD-like_C"/>
</dbReference>
<comment type="catalytic activity">
    <reaction evidence="6">
        <text>Couples ATP hydrolysis with the unwinding of duplex DNA by translocating in the 3'-5' direction.</text>
        <dbReference type="EC" id="5.6.2.4"/>
    </reaction>
</comment>
<dbReference type="Pfam" id="PF00580">
    <property type="entry name" value="UvrD-helicase"/>
    <property type="match status" value="1"/>
</dbReference>
<sequence>MAQLAIAKEFLTEYAKLEKPVQKAVQQAIGRFQSHTHAGLHLERVRNARDPRIRTIRIDKFWRGVVLAPESGDSYCLLRVLPHDEAYAYCASRRFTVNQRLGVLESRDELQLETVTPALEKAAASSGVGERLFDQIKDADLKRLGVDEDVLPVIRLLTREEHLEALQRLLPAVQYDALVALASGMTVEEAWAEVSKNLVEATAPQRVDPDDLTTAMARTPEQVVFVEGPDELTRILAHPFDVWRVFLHPQQRKIAYRETYRGPVMITGGAGTGKTVTAVHRAAFLADRLPGEDGGEDDTPILLTTYTRHLADALRDQVALLVDDLATSGRIKIATTDSICFGVIKEAQGGRSPKPLLDGEMRERWENEAKALAFDHTGAFLLSEWEQVILAQRITTEQEYVKCDRRGRGRPLATARKPEVWRAIQTLTDRMRQDGVWSFLQMADEAARILDSTGQRLFRHIIVDEGQDLHPAQWRLLRAAVAEGPDDLFIAGDPHQRIYENRVSLKQLGIEVRGRSRRLTVSYRTTHEILSWAVQILHDDLPVTGMDDIDDALAGYGSPMHGRRPVVRRFPDREAELDALVEQVRDWAASGVERRAIGVASRRRDLAEQVKRKLKAAGLPAYAPSAKSDGVKVGTMHAMKGLEFQCVAAVGADEGLIPLDSVVPPEMDDLTAHQHALQRERCLLFVACTRARDALYVSHTGRPSPFLPIPR</sequence>
<dbReference type="InterPro" id="IPR000212">
    <property type="entry name" value="DNA_helicase_UvrD/REP"/>
</dbReference>
<reference evidence="12" key="1">
    <citation type="journal article" date="2019" name="Int. J. Syst. Evol. Microbiol.">
        <title>The Global Catalogue of Microorganisms (GCM) 10K type strain sequencing project: providing services to taxonomists for standard genome sequencing and annotation.</title>
        <authorList>
            <consortium name="The Broad Institute Genomics Platform"/>
            <consortium name="The Broad Institute Genome Sequencing Center for Infectious Disease"/>
            <person name="Wu L."/>
            <person name="Ma J."/>
        </authorList>
    </citation>
    <scope>NUCLEOTIDE SEQUENCE [LARGE SCALE GENOMIC DNA]</scope>
    <source>
        <strain evidence="12">KCTC 42087</strain>
    </source>
</reference>
<name>A0ABW0ZZX7_9ACTN</name>
<evidence type="ECO:0000256" key="1">
    <source>
        <dbReference type="ARBA" id="ARBA00022741"/>
    </source>
</evidence>
<dbReference type="EC" id="5.6.2.4" evidence="7"/>